<protein>
    <submittedName>
        <fullName evidence="2">Uncharacterized protein</fullName>
    </submittedName>
</protein>
<evidence type="ECO:0000313" key="3">
    <source>
        <dbReference type="Proteomes" id="UP000027265"/>
    </source>
</evidence>
<dbReference type="AlphaFoldDB" id="A0A067QF19"/>
<keyword evidence="3" id="KW-1185">Reference proteome</keyword>
<accession>A0A067QF19</accession>
<sequence>MAFEYDYPSVSTSMTPPPSPRRHHHHRSHHSAKYSPQRRAADLSRILDPTYASNSSSQSSSSPSSITVYIDDNGALHDPDYRPFPIHNHNHHSSSSSHKKRRTSGASSNMGGIARPLWEKGDSYDAVEDDEDALEDDEEDASYVSDSERLRHTRSPTYPYTSSSSASRPQSRSRHVSPQRRASPMLTHYSTLTPYYDVSAPPPTTILSTSPELEEDDMPLGDDEFVDDDESERKRHRCALLLMKSRTATKESKKESPAEKHDAQSSRPSRLPDGDYDDEPESQDWTPTCTQSLRRQWQSVVLSLRFSIFRTQRKMKRRFGK</sequence>
<evidence type="ECO:0000313" key="2">
    <source>
        <dbReference type="EMBL" id="KDQ61211.1"/>
    </source>
</evidence>
<feature type="compositionally biased region" description="Low complexity" evidence="1">
    <location>
        <begin position="53"/>
        <end position="65"/>
    </location>
</feature>
<organism evidence="2 3">
    <name type="scientific">Jaapia argillacea MUCL 33604</name>
    <dbReference type="NCBI Taxonomy" id="933084"/>
    <lineage>
        <taxon>Eukaryota</taxon>
        <taxon>Fungi</taxon>
        <taxon>Dikarya</taxon>
        <taxon>Basidiomycota</taxon>
        <taxon>Agaricomycotina</taxon>
        <taxon>Agaricomycetes</taxon>
        <taxon>Agaricomycetidae</taxon>
        <taxon>Jaapiales</taxon>
        <taxon>Jaapiaceae</taxon>
        <taxon>Jaapia</taxon>
    </lineage>
</organism>
<reference evidence="3" key="1">
    <citation type="journal article" date="2014" name="Proc. Natl. Acad. Sci. U.S.A.">
        <title>Extensive sampling of basidiomycete genomes demonstrates inadequacy of the white-rot/brown-rot paradigm for wood decay fungi.</title>
        <authorList>
            <person name="Riley R."/>
            <person name="Salamov A.A."/>
            <person name="Brown D.W."/>
            <person name="Nagy L.G."/>
            <person name="Floudas D."/>
            <person name="Held B.W."/>
            <person name="Levasseur A."/>
            <person name="Lombard V."/>
            <person name="Morin E."/>
            <person name="Otillar R."/>
            <person name="Lindquist E.A."/>
            <person name="Sun H."/>
            <person name="LaButti K.M."/>
            <person name="Schmutz J."/>
            <person name="Jabbour D."/>
            <person name="Luo H."/>
            <person name="Baker S.E."/>
            <person name="Pisabarro A.G."/>
            <person name="Walton J.D."/>
            <person name="Blanchette R.A."/>
            <person name="Henrissat B."/>
            <person name="Martin F."/>
            <person name="Cullen D."/>
            <person name="Hibbett D.S."/>
            <person name="Grigoriev I.V."/>
        </authorList>
    </citation>
    <scope>NUCLEOTIDE SEQUENCE [LARGE SCALE GENOMIC DNA]</scope>
    <source>
        <strain evidence="3">MUCL 33604</strain>
    </source>
</reference>
<dbReference type="EMBL" id="KL197713">
    <property type="protein sequence ID" value="KDQ61211.1"/>
    <property type="molecule type" value="Genomic_DNA"/>
</dbReference>
<feature type="compositionally biased region" description="Basic and acidic residues" evidence="1">
    <location>
        <begin position="248"/>
        <end position="264"/>
    </location>
</feature>
<feature type="compositionally biased region" description="Acidic residues" evidence="1">
    <location>
        <begin position="125"/>
        <end position="141"/>
    </location>
</feature>
<feature type="compositionally biased region" description="Acidic residues" evidence="1">
    <location>
        <begin position="212"/>
        <end position="230"/>
    </location>
</feature>
<dbReference type="HOGENOM" id="CLU_064771_0_0_1"/>
<evidence type="ECO:0000256" key="1">
    <source>
        <dbReference type="SAM" id="MobiDB-lite"/>
    </source>
</evidence>
<feature type="compositionally biased region" description="Low complexity" evidence="1">
    <location>
        <begin position="155"/>
        <end position="170"/>
    </location>
</feature>
<feature type="compositionally biased region" description="Basic residues" evidence="1">
    <location>
        <begin position="88"/>
        <end position="103"/>
    </location>
</feature>
<dbReference type="Proteomes" id="UP000027265">
    <property type="component" value="Unassembled WGS sequence"/>
</dbReference>
<feature type="region of interest" description="Disordered" evidence="1">
    <location>
        <begin position="1"/>
        <end position="291"/>
    </location>
</feature>
<proteinExistence type="predicted"/>
<dbReference type="OrthoDB" id="3021720at2759"/>
<gene>
    <name evidence="2" type="ORF">JAAARDRAFT_191312</name>
</gene>
<feature type="compositionally biased region" description="Basic residues" evidence="1">
    <location>
        <begin position="20"/>
        <end position="32"/>
    </location>
</feature>
<dbReference type="InParanoid" id="A0A067QF19"/>
<name>A0A067QF19_9AGAM</name>